<evidence type="ECO:0000259" key="3">
    <source>
        <dbReference type="SMART" id="SM00385"/>
    </source>
</evidence>
<feature type="compositionally biased region" description="Acidic residues" evidence="2">
    <location>
        <begin position="334"/>
        <end position="343"/>
    </location>
</feature>
<evidence type="ECO:0000313" key="5">
    <source>
        <dbReference type="Proteomes" id="UP000001861"/>
    </source>
</evidence>
<dbReference type="OrthoDB" id="340962at2759"/>
<dbReference type="CDD" id="cd20524">
    <property type="entry name" value="CYCLIN_CCNH_rpt1"/>
    <property type="match status" value="1"/>
</dbReference>
<dbReference type="Pfam" id="PF16899">
    <property type="entry name" value="Cyclin_C_2"/>
    <property type="match status" value="1"/>
</dbReference>
<dbReference type="GO" id="GO:0016301">
    <property type="term" value="F:kinase activity"/>
    <property type="evidence" value="ECO:0007669"/>
    <property type="project" value="UniProtKB-KW"/>
</dbReference>
<dbReference type="SMART" id="SM00385">
    <property type="entry name" value="CYCLIN"/>
    <property type="match status" value="1"/>
</dbReference>
<comment type="caution">
    <text evidence="4">The sequence shown here is derived from an EMBL/GenBank/DDBJ whole genome shotgun (WGS) entry which is preliminary data.</text>
</comment>
<keyword evidence="4" id="KW-0418">Kinase</keyword>
<keyword evidence="4" id="KW-0808">Transferase</keyword>
<dbReference type="SUPFAM" id="SSF47954">
    <property type="entry name" value="Cyclin-like"/>
    <property type="match status" value="2"/>
</dbReference>
<reference evidence="4 5" key="1">
    <citation type="journal article" date="2010" name="Proc. Natl. Acad. Sci. U.S.A.">
        <title>Insights into evolution of multicellular fungi from the assembled chromosomes of the mushroom Coprinopsis cinerea (Coprinus cinereus).</title>
        <authorList>
            <person name="Stajich J.E."/>
            <person name="Wilke S.K."/>
            <person name="Ahren D."/>
            <person name="Au C.H."/>
            <person name="Birren B.W."/>
            <person name="Borodovsky M."/>
            <person name="Burns C."/>
            <person name="Canback B."/>
            <person name="Casselton L.A."/>
            <person name="Cheng C.K."/>
            <person name="Deng J."/>
            <person name="Dietrich F.S."/>
            <person name="Fargo D.C."/>
            <person name="Farman M.L."/>
            <person name="Gathman A.C."/>
            <person name="Goldberg J."/>
            <person name="Guigo R."/>
            <person name="Hoegger P.J."/>
            <person name="Hooker J.B."/>
            <person name="Huggins A."/>
            <person name="James T.Y."/>
            <person name="Kamada T."/>
            <person name="Kilaru S."/>
            <person name="Kodira C."/>
            <person name="Kues U."/>
            <person name="Kupfer D."/>
            <person name="Kwan H.S."/>
            <person name="Lomsadze A."/>
            <person name="Li W."/>
            <person name="Lilly W.W."/>
            <person name="Ma L.J."/>
            <person name="Mackey A.J."/>
            <person name="Manning G."/>
            <person name="Martin F."/>
            <person name="Muraguchi H."/>
            <person name="Natvig D.O."/>
            <person name="Palmerini H."/>
            <person name="Ramesh M.A."/>
            <person name="Rehmeyer C.J."/>
            <person name="Roe B.A."/>
            <person name="Shenoy N."/>
            <person name="Stanke M."/>
            <person name="Ter-Hovhannisyan V."/>
            <person name="Tunlid A."/>
            <person name="Velagapudi R."/>
            <person name="Vision T.J."/>
            <person name="Zeng Q."/>
            <person name="Zolan M.E."/>
            <person name="Pukkila P.J."/>
        </authorList>
    </citation>
    <scope>NUCLEOTIDE SEQUENCE [LARGE SCALE GENOMIC DNA]</scope>
    <source>
        <strain evidence="5">Okayama-7 / 130 / ATCC MYA-4618 / FGSC 9003</strain>
    </source>
</reference>
<dbReference type="PANTHER" id="PTHR10026">
    <property type="entry name" value="CYCLIN"/>
    <property type="match status" value="1"/>
</dbReference>
<evidence type="ECO:0000256" key="2">
    <source>
        <dbReference type="SAM" id="MobiDB-lite"/>
    </source>
</evidence>
<feature type="domain" description="Cyclin-like" evidence="3">
    <location>
        <begin position="90"/>
        <end position="172"/>
    </location>
</feature>
<dbReference type="AlphaFoldDB" id="A8N1V2"/>
<dbReference type="KEGG" id="cci:CC1G_03645"/>
<dbReference type="FunCoup" id="A8N1V2">
    <property type="interactions" value="625"/>
</dbReference>
<sequence length="343" mass="38425">MAASAPEATATDAQPQQTASSSKTPLYEASTQYRNWRFSRESLAQMRASMNEAAVKAIRSKIEANEPGSSANTTFLTPDEEVLLVKLYVAQVIAAGNKVRAQQETVSTAMSYLKRFYLRNTVMDWHPRNVMLTCLFLATKTCNAPLSIEYFVQQFQKTEPSDVLDLEFLVAQSLSFEFSSLPDLTIDLQESVYNAAMAQVQASRFTDAEFIYTPSQIALASLALTLPDAAKAWFNSKQSEAHPIDWAVIEEIMNLITTEGRPPNIDTVREIDRRLKLCKNPEKVPGSKAYVAKKMLEEKRAEERRNRKAAEAQKAIEEDPFGSDVAKPRIALVDYDDDDDDDD</sequence>
<dbReference type="RefSeq" id="XP_001828851.1">
    <property type="nucleotide sequence ID" value="XM_001828799.1"/>
</dbReference>
<keyword evidence="1" id="KW-0195">Cyclin</keyword>
<feature type="region of interest" description="Disordered" evidence="2">
    <location>
        <begin position="1"/>
        <end position="26"/>
    </location>
</feature>
<feature type="compositionally biased region" description="Low complexity" evidence="2">
    <location>
        <begin position="1"/>
        <end position="22"/>
    </location>
</feature>
<keyword evidence="5" id="KW-1185">Reference proteome</keyword>
<name>A8N1V2_COPC7</name>
<dbReference type="CDD" id="cd20525">
    <property type="entry name" value="CYCLIN_CCNH_rpt2"/>
    <property type="match status" value="1"/>
</dbReference>
<gene>
    <name evidence="4" type="ORF">CC1G_03645</name>
</gene>
<dbReference type="GeneID" id="6005277"/>
<dbReference type="GO" id="GO:0016538">
    <property type="term" value="F:cyclin-dependent protein serine/threonine kinase regulator activity"/>
    <property type="evidence" value="ECO:0007669"/>
    <property type="project" value="InterPro"/>
</dbReference>
<dbReference type="OMA" id="FRVEQNT"/>
<evidence type="ECO:0000313" key="4">
    <source>
        <dbReference type="EMBL" id="EAU92858.1"/>
    </source>
</evidence>
<evidence type="ECO:0000256" key="1">
    <source>
        <dbReference type="ARBA" id="ARBA00023127"/>
    </source>
</evidence>
<feature type="region of interest" description="Disordered" evidence="2">
    <location>
        <begin position="299"/>
        <end position="343"/>
    </location>
</feature>
<dbReference type="eggNOG" id="KOG2496">
    <property type="taxonomic scope" value="Eukaryota"/>
</dbReference>
<dbReference type="Gene3D" id="1.10.472.10">
    <property type="entry name" value="Cyclin-like"/>
    <property type="match status" value="1"/>
</dbReference>
<dbReference type="Proteomes" id="UP000001861">
    <property type="component" value="Unassembled WGS sequence"/>
</dbReference>
<dbReference type="InterPro" id="IPR043198">
    <property type="entry name" value="Cyclin/Ssn8"/>
</dbReference>
<dbReference type="VEuPathDB" id="FungiDB:CC1G_03645"/>
<dbReference type="STRING" id="240176.A8N1V2"/>
<dbReference type="InterPro" id="IPR031658">
    <property type="entry name" value="Cyclin_C_2"/>
</dbReference>
<protein>
    <submittedName>
        <fullName evidence="4">Cyclin-dependent protein kinase regulator</fullName>
    </submittedName>
</protein>
<dbReference type="InParanoid" id="A8N1V2"/>
<proteinExistence type="predicted"/>
<dbReference type="EMBL" id="AACS02000001">
    <property type="protein sequence ID" value="EAU92858.1"/>
    <property type="molecule type" value="Genomic_DNA"/>
</dbReference>
<dbReference type="GO" id="GO:0006357">
    <property type="term" value="P:regulation of transcription by RNA polymerase II"/>
    <property type="evidence" value="ECO:0007669"/>
    <property type="project" value="InterPro"/>
</dbReference>
<organism evidence="4 5">
    <name type="scientific">Coprinopsis cinerea (strain Okayama-7 / 130 / ATCC MYA-4618 / FGSC 9003)</name>
    <name type="common">Inky cap fungus</name>
    <name type="synonym">Hormographiella aspergillata</name>
    <dbReference type="NCBI Taxonomy" id="240176"/>
    <lineage>
        <taxon>Eukaryota</taxon>
        <taxon>Fungi</taxon>
        <taxon>Dikarya</taxon>
        <taxon>Basidiomycota</taxon>
        <taxon>Agaricomycotina</taxon>
        <taxon>Agaricomycetes</taxon>
        <taxon>Agaricomycetidae</taxon>
        <taxon>Agaricales</taxon>
        <taxon>Agaricineae</taxon>
        <taxon>Psathyrellaceae</taxon>
        <taxon>Coprinopsis</taxon>
    </lineage>
</organism>
<accession>A8N1V2</accession>
<feature type="compositionally biased region" description="Basic and acidic residues" evidence="2">
    <location>
        <begin position="299"/>
        <end position="317"/>
    </location>
</feature>
<dbReference type="InterPro" id="IPR013763">
    <property type="entry name" value="Cyclin-like_dom"/>
</dbReference>
<dbReference type="InterPro" id="IPR036915">
    <property type="entry name" value="Cyclin-like_sf"/>
</dbReference>